<dbReference type="eggNOG" id="COG0846">
    <property type="taxonomic scope" value="Bacteria"/>
</dbReference>
<keyword evidence="1" id="KW-0802">TPR repeat</keyword>
<dbReference type="SUPFAM" id="SSF81901">
    <property type="entry name" value="HCP-like"/>
    <property type="match status" value="1"/>
</dbReference>
<dbReference type="PROSITE" id="PS50005">
    <property type="entry name" value="TPR"/>
    <property type="match status" value="1"/>
</dbReference>
<dbReference type="Proteomes" id="UP000008178">
    <property type="component" value="Chromosome"/>
</dbReference>
<feature type="domain" description="Novel STAND NTPase 5" evidence="2">
    <location>
        <begin position="312"/>
        <end position="444"/>
    </location>
</feature>
<dbReference type="OrthoDB" id="7357874at2"/>
<proteinExistence type="predicted"/>
<dbReference type="Pfam" id="PF13289">
    <property type="entry name" value="SIR2_2"/>
    <property type="match status" value="1"/>
</dbReference>
<dbReference type="InterPro" id="IPR019734">
    <property type="entry name" value="TPR_rpt"/>
</dbReference>
<evidence type="ECO:0000313" key="3">
    <source>
        <dbReference type="EMBL" id="AEN97533.1"/>
    </source>
</evidence>
<evidence type="ECO:0000313" key="4">
    <source>
        <dbReference type="Proteomes" id="UP000008178"/>
    </source>
</evidence>
<dbReference type="BioCyc" id="RHOM585394:G1H02-2420-MONOMER"/>
<protein>
    <recommendedName>
        <fullName evidence="2">Novel STAND NTPase 5 domain-containing protein</fullName>
    </recommendedName>
</protein>
<name>G2T545_ROSHA</name>
<evidence type="ECO:0000259" key="2">
    <source>
        <dbReference type="Pfam" id="PF25199"/>
    </source>
</evidence>
<gene>
    <name evidence="3" type="ordered locus">RHOM_12125</name>
</gene>
<dbReference type="InterPro" id="IPR057574">
    <property type="entry name" value="nSTAND_NTPase5_dom"/>
</dbReference>
<sequence length="851" mass="100566">MDKTMVEETTIKDLKDCMENNMPVLFLGAGFSREALCKKGKLPTGSELADELRLEFVKDKISEADYKDVEKYNLRELCSCIDALDKDNKAKREEYLTRRLKGALPNETGFHNLLVDYPWRRIYTVNIDDLVENIYEENDKEYSCISSSKDIPRKSENMELIKLHGSVRKPGDGYIFSKKEYNDLIGSKVNIGLVEFTNEIYSANDVIFIGASLDEPDIEYYLQLYENMQIKRKKSRIFFIEPYPKLALEQKAAELGATIIPWTTEKFLKFASELEYAPERAERARLELNRAMIYRLQDDIKIFKNPYESNIYQGYYSTWQDVFDRWTFENTMLDSAKKSLDIILSQKDPLKCFCLYGSSFSGKSTLLKQLGYYLHSMGYEVLEYKGRFLERSVLRNYIMESSYEKYAILIDNASFYYKTIERFLRDSYEEKEIVFLCASRTYYHTRKKYYLEGNCFCDLECKDKIRKEDAPIIAQTLEEKDSLGDLYEFDHDSNELYREIQRKQSVVNLIVYLTYGKEMRRKLNKEMKFVTDLPPIEMKLLLEVAIFNNLDIEYYPIELFIGRYQGVIRLTEEGGISNLKVIDYIKYDDQGIALRNSLLQDAVLKSNRDKIFPAIRELLLYMSTYVYEGRQDVWMNVFQALLNEARLREKFKSEKSELGTLFYGIKQEYTKVSYYWLQLGLYEQGENNYAKALSHLKKSQKIQPKSFKIQHAIARNYLKYANVQSDSQTAKELFEKGEKLMLDLIKSKEYYIQKAKLFSVDSYVLEKVRYVEKFHVKLSNKELNEMRDMLSEVYSPNDSYIYKAMKVFYQMLCRIGKQSIIRMDFNSPYYDIMKKEFAGDDEFENTIYCEE</sequence>
<dbReference type="GeneID" id="93724167"/>
<dbReference type="Pfam" id="PF25199">
    <property type="entry name" value="nSTAND_NTPase5"/>
    <property type="match status" value="1"/>
</dbReference>
<keyword evidence="4" id="KW-1185">Reference proteome</keyword>
<dbReference type="STRING" id="585394.RHOM_12125"/>
<organism evidence="3 4">
    <name type="scientific">Roseburia hominis (strain DSM 16839 / JCM 17582 / NCIMB 14029 / A2-183)</name>
    <dbReference type="NCBI Taxonomy" id="585394"/>
    <lineage>
        <taxon>Bacteria</taxon>
        <taxon>Bacillati</taxon>
        <taxon>Bacillota</taxon>
        <taxon>Clostridia</taxon>
        <taxon>Lachnospirales</taxon>
        <taxon>Lachnospiraceae</taxon>
        <taxon>Roseburia</taxon>
    </lineage>
</organism>
<dbReference type="InterPro" id="IPR027417">
    <property type="entry name" value="P-loop_NTPase"/>
</dbReference>
<feature type="repeat" description="TPR" evidence="1">
    <location>
        <begin position="673"/>
        <end position="706"/>
    </location>
</feature>
<accession>G2T545</accession>
<reference evidence="3 4" key="1">
    <citation type="journal article" date="2015" name="Genome Announc.">
        <title>Complete genome sequence of the human gut symbiont Roseburia hominis.</title>
        <authorList>
            <person name="Travis A.J."/>
            <person name="Kelly D."/>
            <person name="Flint H.J."/>
            <person name="Aminov R.I."/>
        </authorList>
    </citation>
    <scope>NUCLEOTIDE SEQUENCE [LARGE SCALE GENOMIC DNA]</scope>
    <source>
        <strain evidence="4">DSM 16839 / JCM 17582 / NCIMB 14029 / A2-183</strain>
    </source>
</reference>
<dbReference type="KEGG" id="rho:RHOM_12125"/>
<dbReference type="AlphaFoldDB" id="G2T545"/>
<dbReference type="SUPFAM" id="SSF52540">
    <property type="entry name" value="P-loop containing nucleoside triphosphate hydrolases"/>
    <property type="match status" value="1"/>
</dbReference>
<dbReference type="RefSeq" id="WP_014080544.1">
    <property type="nucleotide sequence ID" value="NC_015977.1"/>
</dbReference>
<evidence type="ECO:0000256" key="1">
    <source>
        <dbReference type="PROSITE-ProRule" id="PRU00339"/>
    </source>
</evidence>
<dbReference type="HOGENOM" id="CLU_017124_0_0_9"/>
<dbReference type="EMBL" id="CP003040">
    <property type="protein sequence ID" value="AEN97533.1"/>
    <property type="molecule type" value="Genomic_DNA"/>
</dbReference>